<dbReference type="Gene3D" id="3.90.1210.10">
    <property type="entry name" value="Antifreeze-like/N-acetylneuraminic acid synthase C-terminal domain"/>
    <property type="match status" value="1"/>
</dbReference>
<dbReference type="InterPro" id="IPR013974">
    <property type="entry name" value="SAF"/>
</dbReference>
<reference evidence="6" key="2">
    <citation type="submission" date="2020-09" db="EMBL/GenBank/DDBJ databases">
        <authorList>
            <person name="Sun Q."/>
            <person name="Kim S."/>
        </authorList>
    </citation>
    <scope>NUCLEOTIDE SEQUENCE</scope>
    <source>
        <strain evidence="6">KCTC 32182</strain>
    </source>
</reference>
<dbReference type="InterPro" id="IPR017585">
    <property type="entry name" value="SAF_FlgA"/>
</dbReference>
<evidence type="ECO:0000256" key="4">
    <source>
        <dbReference type="RuleBase" id="RU362063"/>
    </source>
</evidence>
<feature type="domain" description="SAF" evidence="5">
    <location>
        <begin position="107"/>
        <end position="169"/>
    </location>
</feature>
<comment type="function">
    <text evidence="4">Involved in the assembly process of the P-ring formation. It may associate with FlgF on the rod constituting a structure essential for the P-ring assembly or may act as a modulator protein for the P-ring assembly.</text>
</comment>
<feature type="signal peptide" evidence="4">
    <location>
        <begin position="1"/>
        <end position="22"/>
    </location>
</feature>
<dbReference type="NCBIfam" id="TIGR03170">
    <property type="entry name" value="flgA_cterm"/>
    <property type="match status" value="1"/>
</dbReference>
<sequence length="238" mass="25346">MLRFSRVFVLAALALPCVSAKAAPTRDPVDAVREAIVRQIQQEARSRGWQLVKVDVSPLADSRFVCKTTPIVTAVPGDNLLRRSADLECRDGSGARATIWAKVAVTARAVSLAADVPPGTPLTPADLGGADQAIATLATDYVMKPEDAVGFASRRRLANGQVLTRRLLDRPFKVTRGSTVTVVVRDAGIEIETEANAMDNGREGDTIRIANPKSRKILRARVNADGTVTPGVSEAKPG</sequence>
<dbReference type="PANTHER" id="PTHR36307">
    <property type="entry name" value="FLAGELLA BASAL BODY P-RING FORMATION PROTEIN FLGA"/>
    <property type="match status" value="1"/>
</dbReference>
<comment type="similarity">
    <text evidence="4">Belongs to the FlgA family.</text>
</comment>
<keyword evidence="7" id="KW-1185">Reference proteome</keyword>
<comment type="subcellular location">
    <subcellularLocation>
        <location evidence="1 4">Periplasm</location>
    </subcellularLocation>
</comment>
<dbReference type="SMART" id="SM00858">
    <property type="entry name" value="SAF"/>
    <property type="match status" value="1"/>
</dbReference>
<dbReference type="Gene3D" id="2.30.30.760">
    <property type="match status" value="1"/>
</dbReference>
<evidence type="ECO:0000313" key="6">
    <source>
        <dbReference type="EMBL" id="GGY04756.1"/>
    </source>
</evidence>
<name>A0A918NY66_9NEIS</name>
<protein>
    <recommendedName>
        <fullName evidence="4">Flagella basal body P-ring formation protein FlgA</fullName>
    </recommendedName>
</protein>
<dbReference type="RefSeq" id="WP_189530600.1">
    <property type="nucleotide sequence ID" value="NZ_BMYX01000001.1"/>
</dbReference>
<dbReference type="GO" id="GO:0042597">
    <property type="term" value="C:periplasmic space"/>
    <property type="evidence" value="ECO:0007669"/>
    <property type="project" value="UniProtKB-SubCell"/>
</dbReference>
<dbReference type="Pfam" id="PF13144">
    <property type="entry name" value="ChapFlgA"/>
    <property type="match status" value="1"/>
</dbReference>
<feature type="chain" id="PRO_5038155608" description="Flagella basal body P-ring formation protein FlgA" evidence="4">
    <location>
        <begin position="23"/>
        <end position="238"/>
    </location>
</feature>
<dbReference type="AlphaFoldDB" id="A0A918NY66"/>
<evidence type="ECO:0000259" key="5">
    <source>
        <dbReference type="SMART" id="SM00858"/>
    </source>
</evidence>
<evidence type="ECO:0000313" key="7">
    <source>
        <dbReference type="Proteomes" id="UP000645257"/>
    </source>
</evidence>
<dbReference type="GO" id="GO:0044780">
    <property type="term" value="P:bacterial-type flagellum assembly"/>
    <property type="evidence" value="ECO:0007669"/>
    <property type="project" value="InterPro"/>
</dbReference>
<organism evidence="6 7">
    <name type="scientific">Paludibacterium paludis</name>
    <dbReference type="NCBI Taxonomy" id="1225769"/>
    <lineage>
        <taxon>Bacteria</taxon>
        <taxon>Pseudomonadati</taxon>
        <taxon>Pseudomonadota</taxon>
        <taxon>Betaproteobacteria</taxon>
        <taxon>Neisseriales</taxon>
        <taxon>Chromobacteriaceae</taxon>
        <taxon>Paludibacterium</taxon>
    </lineage>
</organism>
<dbReference type="InterPro" id="IPR039246">
    <property type="entry name" value="Flagellar_FlgA"/>
</dbReference>
<evidence type="ECO:0000256" key="3">
    <source>
        <dbReference type="ARBA" id="ARBA00022764"/>
    </source>
</evidence>
<proteinExistence type="inferred from homology"/>
<reference evidence="6" key="1">
    <citation type="journal article" date="2014" name="Int. J. Syst. Evol. Microbiol.">
        <title>Complete genome sequence of Corynebacterium casei LMG S-19264T (=DSM 44701T), isolated from a smear-ripened cheese.</title>
        <authorList>
            <consortium name="US DOE Joint Genome Institute (JGI-PGF)"/>
            <person name="Walter F."/>
            <person name="Albersmeier A."/>
            <person name="Kalinowski J."/>
            <person name="Ruckert C."/>
        </authorList>
    </citation>
    <scope>NUCLEOTIDE SEQUENCE</scope>
    <source>
        <strain evidence="6">KCTC 32182</strain>
    </source>
</reference>
<dbReference type="CDD" id="cd11614">
    <property type="entry name" value="SAF_CpaB_FlgA_like"/>
    <property type="match status" value="1"/>
</dbReference>
<gene>
    <name evidence="6" type="ORF">GCM10011289_04110</name>
</gene>
<keyword evidence="3 4" id="KW-0574">Periplasm</keyword>
<accession>A0A918NY66</accession>
<evidence type="ECO:0000256" key="1">
    <source>
        <dbReference type="ARBA" id="ARBA00004418"/>
    </source>
</evidence>
<dbReference type="PANTHER" id="PTHR36307:SF1">
    <property type="entry name" value="FLAGELLA BASAL BODY P-RING FORMATION PROTEIN FLGA"/>
    <property type="match status" value="1"/>
</dbReference>
<keyword evidence="2 4" id="KW-0732">Signal</keyword>
<evidence type="ECO:0000256" key="2">
    <source>
        <dbReference type="ARBA" id="ARBA00022729"/>
    </source>
</evidence>
<dbReference type="EMBL" id="BMYX01000001">
    <property type="protein sequence ID" value="GGY04756.1"/>
    <property type="molecule type" value="Genomic_DNA"/>
</dbReference>
<comment type="caution">
    <text evidence="6">The sequence shown here is derived from an EMBL/GenBank/DDBJ whole genome shotgun (WGS) entry which is preliminary data.</text>
</comment>
<keyword evidence="4" id="KW-1005">Bacterial flagellum biogenesis</keyword>
<dbReference type="Proteomes" id="UP000645257">
    <property type="component" value="Unassembled WGS sequence"/>
</dbReference>